<dbReference type="EMBL" id="MT631509">
    <property type="protein sequence ID" value="QNO52416.1"/>
    <property type="molecule type" value="Genomic_DNA"/>
</dbReference>
<evidence type="ECO:0000313" key="1">
    <source>
        <dbReference type="EMBL" id="QNO52416.1"/>
    </source>
</evidence>
<name>A0A7G9YWN2_9EURY</name>
<accession>A0A7G9YWN2</accession>
<gene>
    <name evidence="1" type="ORF">IAKEDICC_00038</name>
</gene>
<dbReference type="Gene3D" id="3.40.50.720">
    <property type="entry name" value="NAD(P)-binding Rossmann-like Domain"/>
    <property type="match status" value="1"/>
</dbReference>
<organism evidence="1">
    <name type="scientific">Candidatus Methanophagaceae archaeon ANME-1 ERB6</name>
    <dbReference type="NCBI Taxonomy" id="2759912"/>
    <lineage>
        <taxon>Archaea</taxon>
        <taxon>Methanobacteriati</taxon>
        <taxon>Methanobacteriota</taxon>
        <taxon>Stenosarchaea group</taxon>
        <taxon>Methanomicrobia</taxon>
        <taxon>Candidatus Methanophagales</taxon>
        <taxon>Candidatus Methanophagaceae</taxon>
    </lineage>
</organism>
<reference evidence="1" key="1">
    <citation type="submission" date="2020-06" db="EMBL/GenBank/DDBJ databases">
        <title>Unique genomic features of the anaerobic methanotrophic archaea.</title>
        <authorList>
            <person name="Chadwick G.L."/>
            <person name="Skennerton C.T."/>
            <person name="Laso-Perez R."/>
            <person name="Leu A.O."/>
            <person name="Speth D.R."/>
            <person name="Yu H."/>
            <person name="Morgan-Lang C."/>
            <person name="Hatzenpichler R."/>
            <person name="Goudeau D."/>
            <person name="Malmstrom R."/>
            <person name="Brazelton W.J."/>
            <person name="Woyke T."/>
            <person name="Hallam S.J."/>
            <person name="Tyson G.W."/>
            <person name="Wegener G."/>
            <person name="Boetius A."/>
            <person name="Orphan V."/>
        </authorList>
    </citation>
    <scope>NUCLEOTIDE SEQUENCE</scope>
</reference>
<dbReference type="AlphaFoldDB" id="A0A7G9YWN2"/>
<dbReference type="SUPFAM" id="SSF51735">
    <property type="entry name" value="NAD(P)-binding Rossmann-fold domains"/>
    <property type="match status" value="1"/>
</dbReference>
<protein>
    <submittedName>
        <fullName evidence="1">Uncharacterized protein</fullName>
    </submittedName>
</protein>
<proteinExistence type="predicted"/>
<dbReference type="Gene3D" id="3.30.360.10">
    <property type="entry name" value="Dihydrodipicolinate Reductase, domain 2"/>
    <property type="match status" value="1"/>
</dbReference>
<sequence length="60" mass="6951">MAKEALLNVRIEEGKELVKIAEERGNIMMVGHILHYHPAVLKFQELVNRSELGKIQYIYS</sequence>
<dbReference type="InterPro" id="IPR036291">
    <property type="entry name" value="NAD(P)-bd_dom_sf"/>
</dbReference>